<dbReference type="InterPro" id="IPR042099">
    <property type="entry name" value="ANL_N_sf"/>
</dbReference>
<dbReference type="SUPFAM" id="SSF56801">
    <property type="entry name" value="Acetyl-CoA synthetase-like"/>
    <property type="match status" value="1"/>
</dbReference>
<dbReference type="OrthoDB" id="1700726at2759"/>
<reference evidence="5" key="1">
    <citation type="submission" date="2016-05" db="EMBL/GenBank/DDBJ databases">
        <title>Comparative genomics of biotechnologically important yeasts.</title>
        <authorList>
            <consortium name="DOE Joint Genome Institute"/>
            <person name="Riley R."/>
            <person name="Haridas S."/>
            <person name="Wolfe K.H."/>
            <person name="Lopes M.R."/>
            <person name="Hittinger C.T."/>
            <person name="Goker M."/>
            <person name="Salamov A."/>
            <person name="Wisecaver J."/>
            <person name="Long T.M."/>
            <person name="Aerts A.L."/>
            <person name="Barry K."/>
            <person name="Choi C."/>
            <person name="Clum A."/>
            <person name="Coughlan A.Y."/>
            <person name="Deshpande S."/>
            <person name="Douglass A.P."/>
            <person name="Hanson S.J."/>
            <person name="Klenk H.-P."/>
            <person name="Labutti K."/>
            <person name="Lapidus A."/>
            <person name="Lindquist E."/>
            <person name="Lipzen A."/>
            <person name="Meier-Kolthoff J.P."/>
            <person name="Ohm R.A."/>
            <person name="Otillar R.P."/>
            <person name="Pangilinan J."/>
            <person name="Peng Y."/>
            <person name="Rokas A."/>
            <person name="Rosa C.A."/>
            <person name="Scheuner C."/>
            <person name="Sibirny A.A."/>
            <person name="Slot J.C."/>
            <person name="Stielow J.B."/>
            <person name="Sun H."/>
            <person name="Kurtzman C.P."/>
            <person name="Blackwell M."/>
            <person name="Grigoriev I.V."/>
            <person name="Jeffries T.W."/>
        </authorList>
    </citation>
    <scope>NUCLEOTIDE SEQUENCE [LARGE SCALE GENOMIC DNA]</scope>
    <source>
        <strain evidence="5">NRRL Y-12698</strain>
    </source>
</reference>
<dbReference type="PANTHER" id="PTHR43272">
    <property type="entry name" value="LONG-CHAIN-FATTY-ACID--COA LIGASE"/>
    <property type="match status" value="1"/>
</dbReference>
<evidence type="ECO:0000259" key="3">
    <source>
        <dbReference type="Pfam" id="PF00501"/>
    </source>
</evidence>
<organism evidence="4 5">
    <name type="scientific">Babjeviella inositovora NRRL Y-12698</name>
    <dbReference type="NCBI Taxonomy" id="984486"/>
    <lineage>
        <taxon>Eukaryota</taxon>
        <taxon>Fungi</taxon>
        <taxon>Dikarya</taxon>
        <taxon>Ascomycota</taxon>
        <taxon>Saccharomycotina</taxon>
        <taxon>Pichiomycetes</taxon>
        <taxon>Serinales incertae sedis</taxon>
        <taxon>Babjeviella</taxon>
    </lineage>
</organism>
<dbReference type="AlphaFoldDB" id="A0A1E3QQF7"/>
<evidence type="ECO:0000313" key="5">
    <source>
        <dbReference type="Proteomes" id="UP000094336"/>
    </source>
</evidence>
<evidence type="ECO:0000256" key="2">
    <source>
        <dbReference type="ARBA" id="ARBA00022840"/>
    </source>
</evidence>
<keyword evidence="1" id="KW-0547">Nucleotide-binding</keyword>
<dbReference type="GO" id="GO:0005783">
    <property type="term" value="C:endoplasmic reticulum"/>
    <property type="evidence" value="ECO:0007669"/>
    <property type="project" value="TreeGrafter"/>
</dbReference>
<dbReference type="GeneID" id="30147144"/>
<dbReference type="PANTHER" id="PTHR43272:SF33">
    <property type="entry name" value="AMP-BINDING DOMAIN-CONTAINING PROTEIN-RELATED"/>
    <property type="match status" value="1"/>
</dbReference>
<dbReference type="Gene3D" id="3.40.50.12780">
    <property type="entry name" value="N-terminal domain of ligase-like"/>
    <property type="match status" value="1"/>
</dbReference>
<dbReference type="InterPro" id="IPR020845">
    <property type="entry name" value="AMP-binding_CS"/>
</dbReference>
<dbReference type="GO" id="GO:0016020">
    <property type="term" value="C:membrane"/>
    <property type="evidence" value="ECO:0007669"/>
    <property type="project" value="TreeGrafter"/>
</dbReference>
<dbReference type="Proteomes" id="UP000094336">
    <property type="component" value="Unassembled WGS sequence"/>
</dbReference>
<dbReference type="PROSITE" id="PS00455">
    <property type="entry name" value="AMP_BINDING"/>
    <property type="match status" value="1"/>
</dbReference>
<dbReference type="Pfam" id="PF00501">
    <property type="entry name" value="AMP-binding"/>
    <property type="match status" value="1"/>
</dbReference>
<dbReference type="EMBL" id="KV454433">
    <property type="protein sequence ID" value="ODQ79302.1"/>
    <property type="molecule type" value="Genomic_DNA"/>
</dbReference>
<name>A0A1E3QQF7_9ASCO</name>
<dbReference type="GO" id="GO:0005524">
    <property type="term" value="F:ATP binding"/>
    <property type="evidence" value="ECO:0007669"/>
    <property type="project" value="UniProtKB-KW"/>
</dbReference>
<accession>A0A1E3QQF7</accession>
<dbReference type="STRING" id="984486.A0A1E3QQF7"/>
<dbReference type="GO" id="GO:0004467">
    <property type="term" value="F:long-chain fatty acid-CoA ligase activity"/>
    <property type="evidence" value="ECO:0007669"/>
    <property type="project" value="TreeGrafter"/>
</dbReference>
<evidence type="ECO:0000256" key="1">
    <source>
        <dbReference type="ARBA" id="ARBA00022741"/>
    </source>
</evidence>
<proteinExistence type="predicted"/>
<gene>
    <name evidence="4" type="ORF">BABINDRAFT_162328</name>
</gene>
<dbReference type="RefSeq" id="XP_018984630.1">
    <property type="nucleotide sequence ID" value="XM_019129291.1"/>
</dbReference>
<evidence type="ECO:0000313" key="4">
    <source>
        <dbReference type="EMBL" id="ODQ79302.1"/>
    </source>
</evidence>
<protein>
    <recommendedName>
        <fullName evidence="3">AMP-dependent synthetase/ligase domain-containing protein</fullName>
    </recommendedName>
</protein>
<keyword evidence="2" id="KW-0067">ATP-binding</keyword>
<sequence>MSSLYEEDRNYLREIITKRFPVGEEYNYSIALPNSARPGHSEVYRHPLCKDQLFDKIHPSLDTMYKLFENGKTLWPDNDFLGHRKFNNTKSDAFDPFYTWESYAKAAERRTNFGAGLLNVLRNNRFKTDSHNFDQFIVSLFSGNTPEWVITDLACSAYSLGNTALYDTLGPGTAEYILGATESPVVVCSNDKLQQLYELKKNTQLPFLIQVITQKLLTSAEQHYISQFADVGIQLNVFTDVEAVGVANPLPLRTPTPDTLYTISFTSGTTGNPKGVVLHHQQAVAAVTFSLAAIPVEKGTAREYVFLPLAHIFERQVLGLYFSTGSACAFPQSSSPLTLLDDLTVLEPTSFINVPRVFTKFEAALKDKTINSDPGFKQKLASYVIGKRAELVKKGYTGKSHWLFDRLVTNKLRGAIGLSNAKFAVTGSAPISVDTLNFFKAALNIGFAQGYGMTESFSGICISNPYEVDAGSCGPIGITTEARLRDVPEMGYTAQDEGGPRGELLLRGPQMFKEYYKNPEETAKAFDEDGWYRSGDVARFDLKGHVFIIDRVKNFFKLAQGEFVTPERIENKYLSSCPFISQLYVHGDSLQTYLVAIVGVDPIAMVKFLSKNFGISVSNPLAPDPKEIVKLMADTKVRRVLLKTMNQAVAELGLQGFEKIHNVYCDIEPLTLEREVVTPTFKIKRPIAKKFFSETFEKLYSEGSLIRDTKL</sequence>
<feature type="domain" description="AMP-dependent synthetase/ligase" evidence="3">
    <location>
        <begin position="98"/>
        <end position="516"/>
    </location>
</feature>
<dbReference type="InterPro" id="IPR000873">
    <property type="entry name" value="AMP-dep_synth/lig_dom"/>
</dbReference>
<keyword evidence="5" id="KW-1185">Reference proteome</keyword>